<dbReference type="OrthoDB" id="1028014at2759"/>
<dbReference type="InterPro" id="IPR053209">
    <property type="entry name" value="Gramillin-biosynth_MTr"/>
</dbReference>
<dbReference type="Proteomes" id="UP000076744">
    <property type="component" value="Unassembled WGS sequence"/>
</dbReference>
<dbReference type="Gene3D" id="2.170.270.10">
    <property type="entry name" value="SET domain"/>
    <property type="match status" value="1"/>
</dbReference>
<keyword evidence="2" id="KW-1185">Reference proteome</keyword>
<evidence type="ECO:0000313" key="1">
    <source>
        <dbReference type="EMBL" id="OAA69750.1"/>
    </source>
</evidence>
<reference evidence="1 2" key="1">
    <citation type="journal article" date="2016" name="Genome Biol. Evol.">
        <title>Divergent and convergent evolution of fungal pathogenicity.</title>
        <authorList>
            <person name="Shang Y."/>
            <person name="Xiao G."/>
            <person name="Zheng P."/>
            <person name="Cen K."/>
            <person name="Zhan S."/>
            <person name="Wang C."/>
        </authorList>
    </citation>
    <scope>NUCLEOTIDE SEQUENCE [LARGE SCALE GENOMIC DNA]</scope>
    <source>
        <strain evidence="1 2">ARSEF 2679</strain>
    </source>
</reference>
<dbReference type="GeneID" id="30019312"/>
<dbReference type="AlphaFoldDB" id="A0A168B817"/>
<dbReference type="PANTHER" id="PTHR47643:SF2">
    <property type="entry name" value="TPR DOMAIN PROTEIN (AFU_ORTHOLOGUE AFUA_5G12710)"/>
    <property type="match status" value="1"/>
</dbReference>
<accession>A0A168B817</accession>
<organism evidence="1 2">
    <name type="scientific">Cordyceps fumosorosea (strain ARSEF 2679)</name>
    <name type="common">Isaria fumosorosea</name>
    <dbReference type="NCBI Taxonomy" id="1081104"/>
    <lineage>
        <taxon>Eukaryota</taxon>
        <taxon>Fungi</taxon>
        <taxon>Dikarya</taxon>
        <taxon>Ascomycota</taxon>
        <taxon>Pezizomycotina</taxon>
        <taxon>Sordariomycetes</taxon>
        <taxon>Hypocreomycetidae</taxon>
        <taxon>Hypocreales</taxon>
        <taxon>Cordycipitaceae</taxon>
        <taxon>Cordyceps</taxon>
    </lineage>
</organism>
<proteinExistence type="predicted"/>
<dbReference type="STRING" id="1081104.A0A168B817"/>
<sequence length="126" mass="14286">MVVTRLSAETTQMDIRSLIPLGNLRSGIDTAFVVGNSVNPGVWIKAARLNNSCAGNCHRSFIGDMLILRVSKDLNPGTEFLFPYCQTRELHSHEYVQRDFNSWGFTCDCTLCAQRRVTSDRQMKER</sequence>
<gene>
    <name evidence="1" type="ORF">ISF_03020</name>
</gene>
<dbReference type="RefSeq" id="XP_018706354.1">
    <property type="nucleotide sequence ID" value="XM_018846626.1"/>
</dbReference>
<name>A0A168B817_CORFA</name>
<dbReference type="SUPFAM" id="SSF82199">
    <property type="entry name" value="SET domain"/>
    <property type="match status" value="1"/>
</dbReference>
<dbReference type="InterPro" id="IPR046341">
    <property type="entry name" value="SET_dom_sf"/>
</dbReference>
<protein>
    <submittedName>
        <fullName evidence="1">TPR domain protein</fullName>
    </submittedName>
</protein>
<dbReference type="EMBL" id="AZHB01000005">
    <property type="protein sequence ID" value="OAA69750.1"/>
    <property type="molecule type" value="Genomic_DNA"/>
</dbReference>
<evidence type="ECO:0000313" key="2">
    <source>
        <dbReference type="Proteomes" id="UP000076744"/>
    </source>
</evidence>
<dbReference type="PANTHER" id="PTHR47643">
    <property type="entry name" value="TPR DOMAIN PROTEIN (AFU_ORTHOLOGUE AFUA_5G12710)"/>
    <property type="match status" value="1"/>
</dbReference>
<comment type="caution">
    <text evidence="1">The sequence shown here is derived from an EMBL/GenBank/DDBJ whole genome shotgun (WGS) entry which is preliminary data.</text>
</comment>